<keyword evidence="6" id="KW-1185">Reference proteome</keyword>
<accession>A0ABW5RQI4</accession>
<reference evidence="6" key="1">
    <citation type="journal article" date="2019" name="Int. J. Syst. Evol. Microbiol.">
        <title>The Global Catalogue of Microorganisms (GCM) 10K type strain sequencing project: providing services to taxonomists for standard genome sequencing and annotation.</title>
        <authorList>
            <consortium name="The Broad Institute Genomics Platform"/>
            <consortium name="The Broad Institute Genome Sequencing Center for Infectious Disease"/>
            <person name="Wu L."/>
            <person name="Ma J."/>
        </authorList>
    </citation>
    <scope>NUCLEOTIDE SEQUENCE [LARGE SCALE GENOMIC DNA]</scope>
    <source>
        <strain evidence="6">KCTC 3913</strain>
    </source>
</reference>
<dbReference type="Proteomes" id="UP001597506">
    <property type="component" value="Unassembled WGS sequence"/>
</dbReference>
<keyword evidence="1" id="KW-0805">Transcription regulation</keyword>
<feature type="domain" description="HTH marR-type" evidence="4">
    <location>
        <begin position="1"/>
        <end position="132"/>
    </location>
</feature>
<evidence type="ECO:0000256" key="3">
    <source>
        <dbReference type="ARBA" id="ARBA00023163"/>
    </source>
</evidence>
<evidence type="ECO:0000256" key="1">
    <source>
        <dbReference type="ARBA" id="ARBA00023015"/>
    </source>
</evidence>
<dbReference type="PANTHER" id="PTHR42756">
    <property type="entry name" value="TRANSCRIPTIONAL REGULATOR, MARR"/>
    <property type="match status" value="1"/>
</dbReference>
<dbReference type="PANTHER" id="PTHR42756:SF1">
    <property type="entry name" value="TRANSCRIPTIONAL REPRESSOR OF EMRAB OPERON"/>
    <property type="match status" value="1"/>
</dbReference>
<gene>
    <name evidence="5" type="ORF">ACFSUL_09305</name>
</gene>
<protein>
    <submittedName>
        <fullName evidence="5">MarR family winged helix-turn-helix transcriptional regulator</fullName>
    </submittedName>
</protein>
<evidence type="ECO:0000259" key="4">
    <source>
        <dbReference type="PROSITE" id="PS50995"/>
    </source>
</evidence>
<proteinExistence type="predicted"/>
<dbReference type="Pfam" id="PF01047">
    <property type="entry name" value="MarR"/>
    <property type="match status" value="1"/>
</dbReference>
<dbReference type="SMART" id="SM00347">
    <property type="entry name" value="HTH_MARR"/>
    <property type="match status" value="1"/>
</dbReference>
<dbReference type="InterPro" id="IPR036390">
    <property type="entry name" value="WH_DNA-bd_sf"/>
</dbReference>
<dbReference type="RefSeq" id="WP_377934773.1">
    <property type="nucleotide sequence ID" value="NZ_JBHUMF010000021.1"/>
</dbReference>
<name>A0ABW5RQI4_9BACI</name>
<organism evidence="5 6">
    <name type="scientific">Bacillus seohaeanensis</name>
    <dbReference type="NCBI Taxonomy" id="284580"/>
    <lineage>
        <taxon>Bacteria</taxon>
        <taxon>Bacillati</taxon>
        <taxon>Bacillota</taxon>
        <taxon>Bacilli</taxon>
        <taxon>Bacillales</taxon>
        <taxon>Bacillaceae</taxon>
        <taxon>Bacillus</taxon>
    </lineage>
</organism>
<comment type="caution">
    <text evidence="5">The sequence shown here is derived from an EMBL/GenBank/DDBJ whole genome shotgun (WGS) entry which is preliminary data.</text>
</comment>
<dbReference type="EMBL" id="JBHUMF010000021">
    <property type="protein sequence ID" value="MFD2680938.1"/>
    <property type="molecule type" value="Genomic_DNA"/>
</dbReference>
<dbReference type="Gene3D" id="1.10.10.10">
    <property type="entry name" value="Winged helix-like DNA-binding domain superfamily/Winged helix DNA-binding domain"/>
    <property type="match status" value="1"/>
</dbReference>
<dbReference type="SUPFAM" id="SSF46785">
    <property type="entry name" value="Winged helix' DNA-binding domain"/>
    <property type="match status" value="1"/>
</dbReference>
<keyword evidence="2" id="KW-0238">DNA-binding</keyword>
<keyword evidence="3" id="KW-0804">Transcription</keyword>
<dbReference type="InterPro" id="IPR000835">
    <property type="entry name" value="HTH_MarR-typ"/>
</dbReference>
<evidence type="ECO:0000313" key="6">
    <source>
        <dbReference type="Proteomes" id="UP001597506"/>
    </source>
</evidence>
<evidence type="ECO:0000256" key="2">
    <source>
        <dbReference type="ARBA" id="ARBA00023125"/>
    </source>
</evidence>
<dbReference type="PROSITE" id="PS50995">
    <property type="entry name" value="HTH_MARR_2"/>
    <property type="match status" value="1"/>
</dbReference>
<dbReference type="InterPro" id="IPR036388">
    <property type="entry name" value="WH-like_DNA-bd_sf"/>
</dbReference>
<evidence type="ECO:0000313" key="5">
    <source>
        <dbReference type="EMBL" id="MFD2680938.1"/>
    </source>
</evidence>
<sequence length="143" mass="16817">MQGFFQRYLFLYRPLISKLNELLAPFDLSYSQWQIIFYVKDNGPSTLVDISTHYNVEKPTITRTVQRLEEKQIMKQVPGKDKREKKIQLTESGEEVYKACRKKITEMEHSVMKGISEEEKQAAFEILPKIRNNILNSEGDENE</sequence>